<dbReference type="InterPro" id="IPR057498">
    <property type="entry name" value="Rtel1_ARCH"/>
</dbReference>
<evidence type="ECO:0000256" key="12">
    <source>
        <dbReference type="ARBA" id="ARBA00022801"/>
    </source>
</evidence>
<protein>
    <recommendedName>
        <fullName evidence="23">Regulator of telomere elongation helicase 1 homolog</fullName>
    </recommendedName>
</protein>
<dbReference type="InterPro" id="IPR001680">
    <property type="entry name" value="WD40_rpt"/>
</dbReference>
<dbReference type="InterPro" id="IPR015943">
    <property type="entry name" value="WD40/YVTN_repeat-like_dom_sf"/>
</dbReference>
<dbReference type="InterPro" id="IPR027417">
    <property type="entry name" value="P-loop_NTPase"/>
</dbReference>
<dbReference type="GO" id="GO:0005634">
    <property type="term" value="C:nucleus"/>
    <property type="evidence" value="ECO:0007669"/>
    <property type="project" value="UniProtKB-SubCell"/>
</dbReference>
<dbReference type="GO" id="GO:0010569">
    <property type="term" value="P:regulation of double-strand break repair via homologous recombination"/>
    <property type="evidence" value="ECO:0007669"/>
    <property type="project" value="TreeGrafter"/>
</dbReference>
<dbReference type="InterPro" id="IPR010614">
    <property type="entry name" value="RAD3-like_helicase_DEAD"/>
</dbReference>
<feature type="region of interest" description="Disordered" evidence="26">
    <location>
        <begin position="1467"/>
        <end position="1507"/>
    </location>
</feature>
<evidence type="ECO:0000256" key="15">
    <source>
        <dbReference type="ARBA" id="ARBA00023004"/>
    </source>
</evidence>
<dbReference type="GO" id="GO:0045910">
    <property type="term" value="P:negative regulation of DNA recombination"/>
    <property type="evidence" value="ECO:0007669"/>
    <property type="project" value="TreeGrafter"/>
</dbReference>
<dbReference type="GO" id="GO:0003677">
    <property type="term" value="F:DNA binding"/>
    <property type="evidence" value="ECO:0007669"/>
    <property type="project" value="UniProtKB-KW"/>
</dbReference>
<keyword evidence="18" id="KW-0238">DNA-binding</keyword>
<feature type="compositionally biased region" description="Low complexity" evidence="26">
    <location>
        <begin position="953"/>
        <end position="965"/>
    </location>
</feature>
<evidence type="ECO:0000256" key="20">
    <source>
        <dbReference type="ARBA" id="ARBA00023235"/>
    </source>
</evidence>
<dbReference type="CDD" id="cd18788">
    <property type="entry name" value="SF2_C_XPD"/>
    <property type="match status" value="1"/>
</dbReference>
<evidence type="ECO:0000256" key="19">
    <source>
        <dbReference type="ARBA" id="ARBA00023204"/>
    </source>
</evidence>
<dbReference type="Pfam" id="PF21289">
    <property type="entry name" value="EDC4_C"/>
    <property type="match status" value="1"/>
</dbReference>
<evidence type="ECO:0000256" key="17">
    <source>
        <dbReference type="ARBA" id="ARBA00023054"/>
    </source>
</evidence>
<dbReference type="SMART" id="SM00488">
    <property type="entry name" value="DEXDc2"/>
    <property type="match status" value="1"/>
</dbReference>
<evidence type="ECO:0000256" key="23">
    <source>
        <dbReference type="ARBA" id="ARBA00073810"/>
    </source>
</evidence>
<keyword evidence="10" id="KW-0547">Nucleotide-binding</keyword>
<comment type="caution">
    <text evidence="28">The sequence shown here is derived from an EMBL/GenBank/DDBJ whole genome shotgun (WGS) entry which is preliminary data.</text>
</comment>
<keyword evidence="29" id="KW-1185">Reference proteome</keyword>
<reference evidence="28 29" key="1">
    <citation type="journal article" date="2024" name="Nat. Commun.">
        <title>Phylogenomics reveals the evolutionary origins of lichenization in chlorophyte algae.</title>
        <authorList>
            <person name="Puginier C."/>
            <person name="Libourel C."/>
            <person name="Otte J."/>
            <person name="Skaloud P."/>
            <person name="Haon M."/>
            <person name="Grisel S."/>
            <person name="Petersen M."/>
            <person name="Berrin J.G."/>
            <person name="Delaux P.M."/>
            <person name="Dal Grande F."/>
            <person name="Keller J."/>
        </authorList>
    </citation>
    <scope>NUCLEOTIDE SEQUENCE [LARGE SCALE GENOMIC DNA]</scope>
    <source>
        <strain evidence="28 29">SAG 245.80</strain>
    </source>
</reference>
<keyword evidence="13" id="KW-0347">Helicase</keyword>
<evidence type="ECO:0000259" key="27">
    <source>
        <dbReference type="PROSITE" id="PS51193"/>
    </source>
</evidence>
<evidence type="ECO:0000256" key="5">
    <source>
        <dbReference type="ARBA" id="ARBA00022485"/>
    </source>
</evidence>
<dbReference type="GO" id="GO:0016818">
    <property type="term" value="F:hydrolase activity, acting on acid anhydrides, in phosphorus-containing anhydrides"/>
    <property type="evidence" value="ECO:0007669"/>
    <property type="project" value="InterPro"/>
</dbReference>
<keyword evidence="19" id="KW-0234">DNA repair</keyword>
<organism evidence="28 29">
    <name type="scientific">Elliptochloris bilobata</name>
    <dbReference type="NCBI Taxonomy" id="381761"/>
    <lineage>
        <taxon>Eukaryota</taxon>
        <taxon>Viridiplantae</taxon>
        <taxon>Chlorophyta</taxon>
        <taxon>core chlorophytes</taxon>
        <taxon>Trebouxiophyceae</taxon>
        <taxon>Trebouxiophyceae incertae sedis</taxon>
        <taxon>Elliptochloris clade</taxon>
        <taxon>Elliptochloris</taxon>
    </lineage>
</organism>
<dbReference type="FunFam" id="3.40.50.300:FF:000431">
    <property type="entry name" value="Regulator of telomere elongation helicase 1"/>
    <property type="match status" value="1"/>
</dbReference>
<dbReference type="InterPro" id="IPR049404">
    <property type="entry name" value="EDC4_C"/>
</dbReference>
<keyword evidence="21" id="KW-0539">Nucleus</keyword>
<evidence type="ECO:0000256" key="25">
    <source>
        <dbReference type="SAM" id="Coils"/>
    </source>
</evidence>
<dbReference type="Pfam" id="PF06733">
    <property type="entry name" value="DEAD_2"/>
    <property type="match status" value="1"/>
</dbReference>
<keyword evidence="15" id="KW-0408">Iron</keyword>
<dbReference type="PROSITE" id="PS50082">
    <property type="entry name" value="WD_REPEATS_2"/>
    <property type="match status" value="1"/>
</dbReference>
<dbReference type="GO" id="GO:0005524">
    <property type="term" value="F:ATP binding"/>
    <property type="evidence" value="ECO:0007669"/>
    <property type="project" value="UniProtKB-KW"/>
</dbReference>
<evidence type="ECO:0000256" key="3">
    <source>
        <dbReference type="ARBA" id="ARBA00009146"/>
    </source>
</evidence>
<evidence type="ECO:0000313" key="28">
    <source>
        <dbReference type="EMBL" id="KAK9837001.1"/>
    </source>
</evidence>
<dbReference type="InterPro" id="IPR006554">
    <property type="entry name" value="Helicase-like_DEXD_c2"/>
</dbReference>
<feature type="region of interest" description="Disordered" evidence="26">
    <location>
        <begin position="1066"/>
        <end position="1108"/>
    </location>
</feature>
<dbReference type="SUPFAM" id="SSF50978">
    <property type="entry name" value="WD40 repeat-like"/>
    <property type="match status" value="1"/>
</dbReference>
<dbReference type="Pfam" id="PF16529">
    <property type="entry name" value="Ge1_WD40"/>
    <property type="match status" value="1"/>
</dbReference>
<dbReference type="GO" id="GO:0090657">
    <property type="term" value="P:telomeric loop disassembly"/>
    <property type="evidence" value="ECO:0007669"/>
    <property type="project" value="TreeGrafter"/>
</dbReference>
<feature type="region of interest" description="Disordered" evidence="26">
    <location>
        <begin position="951"/>
        <end position="978"/>
    </location>
</feature>
<evidence type="ECO:0000256" key="10">
    <source>
        <dbReference type="ARBA" id="ARBA00022741"/>
    </source>
</evidence>
<dbReference type="InterPro" id="IPR006555">
    <property type="entry name" value="ATP-dep_Helicase_C"/>
</dbReference>
<evidence type="ECO:0000256" key="24">
    <source>
        <dbReference type="PROSITE-ProRule" id="PRU00221"/>
    </source>
</evidence>
<dbReference type="InterPro" id="IPR014013">
    <property type="entry name" value="Helic_SF1/SF2_ATP-bd_DinG/Rad3"/>
</dbReference>
<keyword evidence="5" id="KW-0004">4Fe-4S</keyword>
<keyword evidence="14" id="KW-0067">ATP-binding</keyword>
<dbReference type="GO" id="GO:0000932">
    <property type="term" value="C:P-body"/>
    <property type="evidence" value="ECO:0007669"/>
    <property type="project" value="UniProtKB-SubCell"/>
</dbReference>
<dbReference type="Pfam" id="PF23109">
    <property type="entry name" value="ARCH_RTEL1"/>
    <property type="match status" value="1"/>
</dbReference>
<evidence type="ECO:0000256" key="26">
    <source>
        <dbReference type="SAM" id="MobiDB-lite"/>
    </source>
</evidence>
<comment type="similarity">
    <text evidence="4">Belongs to the WD repeat EDC4 family.</text>
</comment>
<keyword evidence="7 24" id="KW-0853">WD repeat</keyword>
<evidence type="ECO:0000256" key="21">
    <source>
        <dbReference type="ARBA" id="ARBA00023242"/>
    </source>
</evidence>
<evidence type="ECO:0000256" key="2">
    <source>
        <dbReference type="ARBA" id="ARBA00004201"/>
    </source>
</evidence>
<evidence type="ECO:0000256" key="11">
    <source>
        <dbReference type="ARBA" id="ARBA00022763"/>
    </source>
</evidence>
<dbReference type="Gene3D" id="2.130.10.10">
    <property type="entry name" value="YVTN repeat-like/Quinoprotein amine dehydrogenase"/>
    <property type="match status" value="1"/>
</dbReference>
<evidence type="ECO:0000256" key="7">
    <source>
        <dbReference type="ARBA" id="ARBA00022574"/>
    </source>
</evidence>
<dbReference type="FunFam" id="1.10.220.100:FF:000001">
    <property type="entry name" value="Enhancer of mRNA-decapping protein 4"/>
    <property type="match status" value="1"/>
</dbReference>
<evidence type="ECO:0000256" key="22">
    <source>
        <dbReference type="ARBA" id="ARBA00049360"/>
    </source>
</evidence>
<dbReference type="EMBL" id="JALJOU010000024">
    <property type="protein sequence ID" value="KAK9837001.1"/>
    <property type="molecule type" value="Genomic_DNA"/>
</dbReference>
<dbReference type="InterPro" id="IPR044938">
    <property type="entry name" value="EDC4_C_sf"/>
</dbReference>
<dbReference type="GO" id="GO:1904430">
    <property type="term" value="P:negative regulation of t-circle formation"/>
    <property type="evidence" value="ECO:0007669"/>
    <property type="project" value="TreeGrafter"/>
</dbReference>
<evidence type="ECO:0000256" key="13">
    <source>
        <dbReference type="ARBA" id="ARBA00022806"/>
    </source>
</evidence>
<comment type="similarity">
    <text evidence="3">Belongs to the helicase family. RAD3/XPD subfamily.</text>
</comment>
<evidence type="ECO:0000256" key="6">
    <source>
        <dbReference type="ARBA" id="ARBA00022490"/>
    </source>
</evidence>
<name>A0AAW1RTD8_9CHLO</name>
<keyword evidence="16" id="KW-0411">Iron-sulfur</keyword>
<dbReference type="GO" id="GO:0046872">
    <property type="term" value="F:metal ion binding"/>
    <property type="evidence" value="ECO:0007669"/>
    <property type="project" value="UniProtKB-KW"/>
</dbReference>
<comment type="catalytic activity">
    <reaction evidence="22">
        <text>ATP + H2O = ADP + phosphate + H(+)</text>
        <dbReference type="Rhea" id="RHEA:13065"/>
        <dbReference type="ChEBI" id="CHEBI:15377"/>
        <dbReference type="ChEBI" id="CHEBI:15378"/>
        <dbReference type="ChEBI" id="CHEBI:30616"/>
        <dbReference type="ChEBI" id="CHEBI:43474"/>
        <dbReference type="ChEBI" id="CHEBI:456216"/>
    </reaction>
</comment>
<dbReference type="InterPro" id="IPR045028">
    <property type="entry name" value="DinG/Rad3-like"/>
</dbReference>
<dbReference type="Pfam" id="PF13307">
    <property type="entry name" value="Helicase_C_2"/>
    <property type="match status" value="1"/>
</dbReference>
<dbReference type="PANTHER" id="PTHR11472:SF34">
    <property type="entry name" value="REGULATOR OF TELOMERE ELONGATION HELICASE 1"/>
    <property type="match status" value="1"/>
</dbReference>
<sequence>MPAYVLRGVEVTFPYDAYDCQLTYMSKVIEALQEGRNALLESPTGTGKTLCLLCAALAWRESLGKPAPGRPGEPSGQGGDVTPAPSKTWAAAMREGMAELAASGPQNGPQLIYASRTHSQLAQVMRELKACGYRPKAAILGSRQQMCQNPAISKLPAGGVNQACRVLVKSRSCAWHNRVEPWVRNNPDANETAMDIEDLGRLGRGGGPCPYYTARALADSAELVFMPYNYLVDARTRGGLRMLRWQGAVLIFDEAHNVESVCAEAASFDLPAAALAAAMEEARAALEAALLRREGGGPASALQSGEDGGPNYAQMVADLRGMETLLRHLEDAIAGLARDKPAGFTAPGPFLFELLGRLGITDETVWPLLRLMEAASELLADESATAGRRSRTGGRLEALGDMLRLAFASTQPPAPGVAPALGGYRVHVRMERVRGQLGKSGLEAPVLSYWCFNAGVAMRALAGLGVRSIVLTSGTLAPLGSFAAELGLPFPITLENPHVVPASQVWAGVVPVGPCGVPLNSSYANRDSREYKEDLGNALVNWAKGVPDGLLVFFPSYTVLSACVDFWKSGASSGGGIDTIWDRMTRTKLPVIEPREAAMFPEAAADYRAKLRDPAARGAVFLAVCRGKVSEGLDFSDAAGRAVVVTGLPFAMKTDPKVRLKREVLDVALREQRTAKRSAPGCSGPSPEGLAGEAWYVQQASRAVNQAMGRVIRHRHDYGAIILADERFRAESAQRQLSRWLRGLIAVHPNFGSANASLSKFFREQAAVAVPPRAERAPIQAPREGAFAPMGVSSGGGGSGVPRTPPCRNDAHAIPSAFDVSGLAHMGAPPLGAPPPAAPLMRWSTDAPGPRLSGDLETRAAGAADAAPKETPAEYMARLKQELAPTAYARIEELMRRFRGDKDALALIDGMVRELRSRPRLLIDFERFVPRADRDWFRRCIQQVLSRPGGAGAAKQGAAALHGQQPPQEDEAEASGRTLETLHPGEKAVIGGKRGREVMQRMAAMQPAGIWASMVKAPGVGSCQGAAMPAAEAAPLCPPYQPAAKGATGSHAMDAFNSLLSFLPHTRDASAPAPPVSEAQPLPPPQSPAVTLEPAPSSAPSSGTPDERLVTGAHSYAARALAAASSGGAERLKQVGKPHGTALLPGLHITHDVDACRTAEGQRQLEVAPITMYNSEFALELRRQIAVNTHYICYALRQGQLRLLHRQSAERALLKSKGAAITDVQFQSEHVDLLSAASRDGAVAVWRISDAEGGLRSEALLSLQLRDATGLPDGVRLAWHPTLQDVLAVAAGTRLLLVALDDLGPPTNGPVVCDPEALPGGAVALPGAADAALTEAAFAPGGDLLAAGGCDGQVLVWRLQGAGSGAALLAHVYAAEARLAVLANARRNAVYTLHLGGGAGGDGVRWDYAAEFAVTMPILSLTGAWVGGGGNGGPGLQLFCVQTQAIQQYSLDADRTPGSPRVVRIIKRPRKEQAAANGDKRAAPPPAPPPEAAQVEPAGFSPLAPSASSGQEVAEAVVARMAAVQERAAAAAAAQQAAAFKALREELRRDNKRQEDALERQVAKLFQKQARVVADERTEIVADANASLEKLLALISASVNRDLPKRLDDLLQKRLSAANATSATAAADTAVSAVRAAVAPAVSAALAEALPRELADAPFKAALEAALAAQLRGGVLAGPLQEAFSSAFQRTLVPAFEAACQSMFAQVQATFAGGLAEHLRAAGGASAGVAASLRDSLGRAESLAEALGGDLAVGQRRLVQLAEEAAAAGPGGRGGLAMSLAELEACQDPTAELGELLREHRYEEAFARALNRNDLATVAWLCRQADPVAVMAGGGGPALSQGVLLSLVQQLGSDLTQDAGIKLAWIREAAMALDPADPLLARHMRGILEHVAAAVAAVGSGAGTAPEDSSACRYVLHVINSLLRSCLP</sequence>
<dbReference type="InterPro" id="IPR032401">
    <property type="entry name" value="EDC4_WD40"/>
</dbReference>
<evidence type="ECO:0000256" key="18">
    <source>
        <dbReference type="ARBA" id="ARBA00023125"/>
    </source>
</evidence>
<feature type="repeat" description="WD" evidence="24">
    <location>
        <begin position="1326"/>
        <end position="1360"/>
    </location>
</feature>
<accession>A0AAW1RTD8</accession>
<dbReference type="SMART" id="SM00491">
    <property type="entry name" value="HELICc2"/>
    <property type="match status" value="1"/>
</dbReference>
<comment type="subcellular location">
    <subcellularLocation>
        <location evidence="2">Cytoplasm</location>
        <location evidence="2">P-body</location>
    </subcellularLocation>
    <subcellularLocation>
        <location evidence="1">Nucleus</location>
    </subcellularLocation>
</comment>
<dbReference type="Proteomes" id="UP001445335">
    <property type="component" value="Unassembled WGS sequence"/>
</dbReference>
<evidence type="ECO:0000256" key="8">
    <source>
        <dbReference type="ARBA" id="ARBA00022723"/>
    </source>
</evidence>
<keyword evidence="9" id="KW-0677">Repeat</keyword>
<dbReference type="GO" id="GO:0070182">
    <property type="term" value="F:DNA polymerase binding"/>
    <property type="evidence" value="ECO:0007669"/>
    <property type="project" value="TreeGrafter"/>
</dbReference>
<feature type="coiled-coil region" evidence="25">
    <location>
        <begin position="1530"/>
        <end position="1564"/>
    </location>
</feature>
<feature type="region of interest" description="Disordered" evidence="26">
    <location>
        <begin position="65"/>
        <end position="85"/>
    </location>
</feature>
<dbReference type="PANTHER" id="PTHR11472">
    <property type="entry name" value="DNA REPAIR DEAD HELICASE RAD3/XP-D SUBFAMILY MEMBER"/>
    <property type="match status" value="1"/>
</dbReference>
<keyword evidence="17 25" id="KW-0175">Coiled coil</keyword>
<evidence type="ECO:0000256" key="4">
    <source>
        <dbReference type="ARBA" id="ARBA00009639"/>
    </source>
</evidence>
<dbReference type="GO" id="GO:0051539">
    <property type="term" value="F:4 iron, 4 sulfur cluster binding"/>
    <property type="evidence" value="ECO:0007669"/>
    <property type="project" value="UniProtKB-KW"/>
</dbReference>
<dbReference type="PROSITE" id="PS51193">
    <property type="entry name" value="HELICASE_ATP_BIND_2"/>
    <property type="match status" value="1"/>
</dbReference>
<feature type="domain" description="Helicase ATP-binding" evidence="27">
    <location>
        <begin position="7"/>
        <end position="323"/>
    </location>
</feature>
<dbReference type="GO" id="GO:0006281">
    <property type="term" value="P:DNA repair"/>
    <property type="evidence" value="ECO:0007669"/>
    <property type="project" value="UniProtKB-KW"/>
</dbReference>
<evidence type="ECO:0000256" key="9">
    <source>
        <dbReference type="ARBA" id="ARBA00022737"/>
    </source>
</evidence>
<keyword evidence="8" id="KW-0479">Metal-binding</keyword>
<dbReference type="SUPFAM" id="SSF52540">
    <property type="entry name" value="P-loop containing nucleoside triphosphate hydrolases"/>
    <property type="match status" value="1"/>
</dbReference>
<keyword evidence="20" id="KW-0413">Isomerase</keyword>
<dbReference type="Gene3D" id="3.40.50.300">
    <property type="entry name" value="P-loop containing nucleotide triphosphate hydrolases"/>
    <property type="match status" value="2"/>
</dbReference>
<evidence type="ECO:0000256" key="1">
    <source>
        <dbReference type="ARBA" id="ARBA00004123"/>
    </source>
</evidence>
<evidence type="ECO:0000256" key="16">
    <source>
        <dbReference type="ARBA" id="ARBA00023014"/>
    </source>
</evidence>
<dbReference type="GO" id="GO:0003678">
    <property type="term" value="F:DNA helicase activity"/>
    <property type="evidence" value="ECO:0007669"/>
    <property type="project" value="InterPro"/>
</dbReference>
<keyword evidence="6" id="KW-0963">Cytoplasm</keyword>
<evidence type="ECO:0000313" key="29">
    <source>
        <dbReference type="Proteomes" id="UP001445335"/>
    </source>
</evidence>
<keyword evidence="12" id="KW-0378">Hydrolase</keyword>
<keyword evidence="11" id="KW-0227">DNA damage</keyword>
<dbReference type="InterPro" id="IPR036322">
    <property type="entry name" value="WD40_repeat_dom_sf"/>
</dbReference>
<dbReference type="SMART" id="SM00320">
    <property type="entry name" value="WD40"/>
    <property type="match status" value="2"/>
</dbReference>
<proteinExistence type="inferred from homology"/>
<dbReference type="Gene3D" id="1.10.220.100">
    <property type="entry name" value="conserved c-terminal region of ge- 1"/>
    <property type="match status" value="1"/>
</dbReference>
<evidence type="ECO:0000256" key="14">
    <source>
        <dbReference type="ARBA" id="ARBA00022840"/>
    </source>
</evidence>
<gene>
    <name evidence="28" type="ORF">WJX81_005798</name>
</gene>